<dbReference type="Pfam" id="PF01809">
    <property type="entry name" value="YidD"/>
    <property type="match status" value="1"/>
</dbReference>
<dbReference type="NCBIfam" id="TIGR00278">
    <property type="entry name" value="membrane protein insertion efficiency factor YidD"/>
    <property type="match status" value="1"/>
</dbReference>
<keyword evidence="1" id="KW-1003">Cell membrane</keyword>
<evidence type="ECO:0000313" key="2">
    <source>
        <dbReference type="EMBL" id="PIT89509.1"/>
    </source>
</evidence>
<dbReference type="HAMAP" id="MF_00386">
    <property type="entry name" value="UPF0161_YidD"/>
    <property type="match status" value="1"/>
</dbReference>
<gene>
    <name evidence="2" type="primary">yidD</name>
    <name evidence="2" type="ORF">COU23_03525</name>
</gene>
<dbReference type="PANTHER" id="PTHR33383">
    <property type="entry name" value="MEMBRANE PROTEIN INSERTION EFFICIENCY FACTOR-RELATED"/>
    <property type="match status" value="1"/>
</dbReference>
<reference evidence="3" key="1">
    <citation type="submission" date="2017-09" db="EMBL/GenBank/DDBJ databases">
        <title>Depth-based differentiation of microbial function through sediment-hosted aquifers and enrichment of novel symbionts in the deep terrestrial subsurface.</title>
        <authorList>
            <person name="Probst A.J."/>
            <person name="Ladd B."/>
            <person name="Jarett J.K."/>
            <person name="Geller-Mcgrath D.E."/>
            <person name="Sieber C.M.K."/>
            <person name="Emerson J.B."/>
            <person name="Anantharaman K."/>
            <person name="Thomas B.C."/>
            <person name="Malmstrom R."/>
            <person name="Stieglmeier M."/>
            <person name="Klingl A."/>
            <person name="Woyke T."/>
            <person name="Ryan C.M."/>
            <person name="Banfield J.F."/>
        </authorList>
    </citation>
    <scope>NUCLEOTIDE SEQUENCE [LARGE SCALE GENOMIC DNA]</scope>
</reference>
<comment type="function">
    <text evidence="1">Could be involved in insertion of integral membrane proteins into the membrane.</text>
</comment>
<name>A0A2M6W9M7_9BACT</name>
<dbReference type="Proteomes" id="UP000231464">
    <property type="component" value="Unassembled WGS sequence"/>
</dbReference>
<sequence>MKQIILKLIKIYQATLSPDHGLMRYFKPLGTCKFRPTCSEYMYLSIDKYGILLGFLKGFKRILHCHPFSSGGYDPVR</sequence>
<comment type="similarity">
    <text evidence="1">Belongs to the UPF0161 family.</text>
</comment>
<dbReference type="InterPro" id="IPR002696">
    <property type="entry name" value="Membr_insert_effic_factor_YidD"/>
</dbReference>
<dbReference type="AlphaFoldDB" id="A0A2M6W9M7"/>
<evidence type="ECO:0000256" key="1">
    <source>
        <dbReference type="HAMAP-Rule" id="MF_00386"/>
    </source>
</evidence>
<protein>
    <recommendedName>
        <fullName evidence="1">Putative membrane protein insertion efficiency factor</fullName>
    </recommendedName>
</protein>
<keyword evidence="1" id="KW-0472">Membrane</keyword>
<proteinExistence type="inferred from homology"/>
<dbReference type="PANTHER" id="PTHR33383:SF1">
    <property type="entry name" value="MEMBRANE PROTEIN INSERTION EFFICIENCY FACTOR-RELATED"/>
    <property type="match status" value="1"/>
</dbReference>
<evidence type="ECO:0000313" key="3">
    <source>
        <dbReference type="Proteomes" id="UP000231464"/>
    </source>
</evidence>
<organism evidence="2 3">
    <name type="scientific">Candidatus Kuenenbacteria bacterium CG10_big_fil_rev_8_21_14_0_10_36_11</name>
    <dbReference type="NCBI Taxonomy" id="1974618"/>
    <lineage>
        <taxon>Bacteria</taxon>
        <taxon>Candidatus Kueneniibacteriota</taxon>
    </lineage>
</organism>
<accession>A0A2M6W9M7</accession>
<dbReference type="GO" id="GO:0005886">
    <property type="term" value="C:plasma membrane"/>
    <property type="evidence" value="ECO:0007669"/>
    <property type="project" value="UniProtKB-SubCell"/>
</dbReference>
<comment type="caution">
    <text evidence="2">The sequence shown here is derived from an EMBL/GenBank/DDBJ whole genome shotgun (WGS) entry which is preliminary data.</text>
</comment>
<dbReference type="EMBL" id="PFBP01000058">
    <property type="protein sequence ID" value="PIT89509.1"/>
    <property type="molecule type" value="Genomic_DNA"/>
</dbReference>
<dbReference type="SMART" id="SM01234">
    <property type="entry name" value="Haemolytic"/>
    <property type="match status" value="1"/>
</dbReference>
<comment type="subcellular location">
    <subcellularLocation>
        <location evidence="1">Cell membrane</location>
        <topology evidence="1">Peripheral membrane protein</topology>
        <orientation evidence="1">Cytoplasmic side</orientation>
    </subcellularLocation>
</comment>